<dbReference type="GO" id="GO:0004671">
    <property type="term" value="F:protein C-terminal S-isoprenylcysteine carboxyl O-methyltransferase activity"/>
    <property type="evidence" value="ECO:0007669"/>
    <property type="project" value="InterPro"/>
</dbReference>
<evidence type="ECO:0000256" key="3">
    <source>
        <dbReference type="ARBA" id="ARBA00022989"/>
    </source>
</evidence>
<dbReference type="Pfam" id="PF04140">
    <property type="entry name" value="ICMT"/>
    <property type="match status" value="1"/>
</dbReference>
<gene>
    <name evidence="6" type="ORF">LCY76_13285</name>
</gene>
<evidence type="ECO:0000256" key="1">
    <source>
        <dbReference type="ARBA" id="ARBA00004141"/>
    </source>
</evidence>
<comment type="subcellular location">
    <subcellularLocation>
        <location evidence="1">Membrane</location>
        <topology evidence="1">Multi-pass membrane protein</topology>
    </subcellularLocation>
</comment>
<sequence>MFFLFLGALILQRLAELVIARRNETFLFSKGAFEAGQEHYKWMVAIHASFFVSLLLEVPLFHKEPASWWWIPFSLFLLAQMARVWCLRSLGAFWNTKIIILPGAQVVASGPYKYIRHPNYCIVTMEIITIPLVFQAYFTALLFLVLNAVILSVRIPAEEKALQEATDYGQRFDGKHRFLPGDET</sequence>
<evidence type="ECO:0000313" key="7">
    <source>
        <dbReference type="Proteomes" id="UP001139011"/>
    </source>
</evidence>
<evidence type="ECO:0000256" key="4">
    <source>
        <dbReference type="ARBA" id="ARBA00023136"/>
    </source>
</evidence>
<dbReference type="GO" id="GO:0016020">
    <property type="term" value="C:membrane"/>
    <property type="evidence" value="ECO:0007669"/>
    <property type="project" value="UniProtKB-SubCell"/>
</dbReference>
<evidence type="ECO:0000313" key="6">
    <source>
        <dbReference type="EMBL" id="MCK6257564.1"/>
    </source>
</evidence>
<keyword evidence="4 5" id="KW-0472">Membrane</keyword>
<dbReference type="PANTHER" id="PTHR43847">
    <property type="entry name" value="BLL3993 PROTEIN"/>
    <property type="match status" value="1"/>
</dbReference>
<accession>A0A9X1XH79</accession>
<organism evidence="6 7">
    <name type="scientific">Fictibacillus marinisediminis</name>
    <dbReference type="NCBI Taxonomy" id="2878389"/>
    <lineage>
        <taxon>Bacteria</taxon>
        <taxon>Bacillati</taxon>
        <taxon>Bacillota</taxon>
        <taxon>Bacilli</taxon>
        <taxon>Bacillales</taxon>
        <taxon>Fictibacillaceae</taxon>
        <taxon>Fictibacillus</taxon>
    </lineage>
</organism>
<name>A0A9X1XH79_9BACL</name>
<feature type="transmembrane region" description="Helical" evidence="5">
    <location>
        <begin position="134"/>
        <end position="153"/>
    </location>
</feature>
<keyword evidence="3 5" id="KW-1133">Transmembrane helix</keyword>
<dbReference type="Gene3D" id="1.20.120.1630">
    <property type="match status" value="1"/>
</dbReference>
<evidence type="ECO:0000256" key="5">
    <source>
        <dbReference type="SAM" id="Phobius"/>
    </source>
</evidence>
<dbReference type="Proteomes" id="UP001139011">
    <property type="component" value="Unassembled WGS sequence"/>
</dbReference>
<keyword evidence="7" id="KW-1185">Reference proteome</keyword>
<keyword evidence="2 5" id="KW-0812">Transmembrane</keyword>
<dbReference type="InterPro" id="IPR052527">
    <property type="entry name" value="Metal_cation-efflux_comp"/>
</dbReference>
<proteinExistence type="predicted"/>
<comment type="caution">
    <text evidence="6">The sequence shown here is derived from an EMBL/GenBank/DDBJ whole genome shotgun (WGS) entry which is preliminary data.</text>
</comment>
<keyword evidence="6" id="KW-0489">Methyltransferase</keyword>
<keyword evidence="6" id="KW-0808">Transferase</keyword>
<reference evidence="6" key="1">
    <citation type="submission" date="2021-09" db="EMBL/GenBank/DDBJ databases">
        <title>Genome analysis of Fictibacillus sp. KIGAM418 isolated from marine sediment.</title>
        <authorList>
            <person name="Seo M.-J."/>
            <person name="Cho E.-S."/>
            <person name="Hwang C.Y."/>
        </authorList>
    </citation>
    <scope>NUCLEOTIDE SEQUENCE</scope>
    <source>
        <strain evidence="6">KIGAM418</strain>
    </source>
</reference>
<dbReference type="EMBL" id="JAIWJX010000002">
    <property type="protein sequence ID" value="MCK6257564.1"/>
    <property type="molecule type" value="Genomic_DNA"/>
</dbReference>
<dbReference type="GO" id="GO:0032259">
    <property type="term" value="P:methylation"/>
    <property type="evidence" value="ECO:0007669"/>
    <property type="project" value="UniProtKB-KW"/>
</dbReference>
<protein>
    <submittedName>
        <fullName evidence="6">Isoprenylcysteine carboxyl methyltransferase family protein</fullName>
    </submittedName>
</protein>
<evidence type="ECO:0000256" key="2">
    <source>
        <dbReference type="ARBA" id="ARBA00022692"/>
    </source>
</evidence>
<dbReference type="InterPro" id="IPR007269">
    <property type="entry name" value="ICMT_MeTrfase"/>
</dbReference>
<dbReference type="PANTHER" id="PTHR43847:SF1">
    <property type="entry name" value="BLL3993 PROTEIN"/>
    <property type="match status" value="1"/>
</dbReference>
<dbReference type="AlphaFoldDB" id="A0A9X1XH79"/>